<comment type="caution">
    <text evidence="1">The sequence shown here is derived from an EMBL/GenBank/DDBJ whole genome shotgun (WGS) entry which is preliminary data.</text>
</comment>
<evidence type="ECO:0008006" key="3">
    <source>
        <dbReference type="Google" id="ProtNLM"/>
    </source>
</evidence>
<organism evidence="1 2">
    <name type="scientific">Caerostris extrusa</name>
    <name type="common">Bark spider</name>
    <name type="synonym">Caerostris bankana</name>
    <dbReference type="NCBI Taxonomy" id="172846"/>
    <lineage>
        <taxon>Eukaryota</taxon>
        <taxon>Metazoa</taxon>
        <taxon>Ecdysozoa</taxon>
        <taxon>Arthropoda</taxon>
        <taxon>Chelicerata</taxon>
        <taxon>Arachnida</taxon>
        <taxon>Araneae</taxon>
        <taxon>Araneomorphae</taxon>
        <taxon>Entelegynae</taxon>
        <taxon>Araneoidea</taxon>
        <taxon>Araneidae</taxon>
        <taxon>Caerostris</taxon>
    </lineage>
</organism>
<evidence type="ECO:0000313" key="1">
    <source>
        <dbReference type="EMBL" id="GIY62850.1"/>
    </source>
</evidence>
<feature type="non-terminal residue" evidence="1">
    <location>
        <position position="69"/>
    </location>
</feature>
<dbReference type="Proteomes" id="UP001054945">
    <property type="component" value="Unassembled WGS sequence"/>
</dbReference>
<evidence type="ECO:0000313" key="2">
    <source>
        <dbReference type="Proteomes" id="UP001054945"/>
    </source>
</evidence>
<gene>
    <name evidence="1" type="ORF">CEXT_27611</name>
</gene>
<name>A0AAV4UZP5_CAEEX</name>
<proteinExistence type="predicted"/>
<dbReference type="EMBL" id="BPLR01013677">
    <property type="protein sequence ID" value="GIY62850.1"/>
    <property type="molecule type" value="Genomic_DNA"/>
</dbReference>
<dbReference type="AlphaFoldDB" id="A0AAV4UZP5"/>
<protein>
    <recommendedName>
        <fullName evidence="3">Cytochrome P450</fullName>
    </recommendedName>
</protein>
<sequence length="69" mass="7871">MPDANDIRVEMSSVFENLITPLARERKETCVGSSFPRLIDYLFRITIERVATTSMNDTFLGMTSQPQQT</sequence>
<accession>A0AAV4UZP5</accession>
<keyword evidence="2" id="KW-1185">Reference proteome</keyword>
<reference evidence="1 2" key="1">
    <citation type="submission" date="2021-06" db="EMBL/GenBank/DDBJ databases">
        <title>Caerostris extrusa draft genome.</title>
        <authorList>
            <person name="Kono N."/>
            <person name="Arakawa K."/>
        </authorList>
    </citation>
    <scope>NUCLEOTIDE SEQUENCE [LARGE SCALE GENOMIC DNA]</scope>
</reference>